<accession>A0AAW2ZH38</accession>
<proteinExistence type="predicted"/>
<reference evidence="2 3" key="1">
    <citation type="submission" date="2024-03" db="EMBL/GenBank/DDBJ databases">
        <title>The Acrasis kona genome and developmental transcriptomes reveal deep origins of eukaryotic multicellular pathways.</title>
        <authorList>
            <person name="Sheikh S."/>
            <person name="Fu C.-J."/>
            <person name="Brown M.W."/>
            <person name="Baldauf S.L."/>
        </authorList>
    </citation>
    <scope>NUCLEOTIDE SEQUENCE [LARGE SCALE GENOMIC DNA]</scope>
    <source>
        <strain evidence="2 3">ATCC MYA-3509</strain>
    </source>
</reference>
<evidence type="ECO:0000313" key="3">
    <source>
        <dbReference type="Proteomes" id="UP001431209"/>
    </source>
</evidence>
<dbReference type="EMBL" id="JAOPGA020001473">
    <property type="protein sequence ID" value="KAL0488735.1"/>
    <property type="molecule type" value="Genomic_DNA"/>
</dbReference>
<organism evidence="2 3">
    <name type="scientific">Acrasis kona</name>
    <dbReference type="NCBI Taxonomy" id="1008807"/>
    <lineage>
        <taxon>Eukaryota</taxon>
        <taxon>Discoba</taxon>
        <taxon>Heterolobosea</taxon>
        <taxon>Tetramitia</taxon>
        <taxon>Eutetramitia</taxon>
        <taxon>Acrasidae</taxon>
        <taxon>Acrasis</taxon>
    </lineage>
</organism>
<comment type="caution">
    <text evidence="2">The sequence shown here is derived from an EMBL/GenBank/DDBJ whole genome shotgun (WGS) entry which is preliminary data.</text>
</comment>
<keyword evidence="1" id="KW-1133">Transmembrane helix</keyword>
<evidence type="ECO:0000313" key="2">
    <source>
        <dbReference type="EMBL" id="KAL0488735.1"/>
    </source>
</evidence>
<keyword evidence="3" id="KW-1185">Reference proteome</keyword>
<protein>
    <submittedName>
        <fullName evidence="2">Uncharacterized protein</fullName>
    </submittedName>
</protein>
<name>A0AAW2ZH38_9EUKA</name>
<keyword evidence="1" id="KW-0472">Membrane</keyword>
<keyword evidence="1" id="KW-0812">Transmembrane</keyword>
<gene>
    <name evidence="2" type="ORF">AKO1_015818</name>
</gene>
<dbReference type="AlphaFoldDB" id="A0AAW2ZH38"/>
<dbReference type="Proteomes" id="UP001431209">
    <property type="component" value="Unassembled WGS sequence"/>
</dbReference>
<sequence>MNKTGKELVSLKQQERRLARFDKEEKLPFHWWFYGKFLSDVPDSFLPTSDDPLEKLAWASIKYNRLGGPNTDHIILANVRNDGQVENPNNAWDTSKNAAPIMKRIFQFTNLLHFVTILGHLVVLLPLTSTFMLTSTQDRFTRSRSMLRFFLYKLKQKMNL</sequence>
<evidence type="ECO:0000256" key="1">
    <source>
        <dbReference type="SAM" id="Phobius"/>
    </source>
</evidence>
<feature type="transmembrane region" description="Helical" evidence="1">
    <location>
        <begin position="111"/>
        <end position="133"/>
    </location>
</feature>